<dbReference type="Gene3D" id="1.10.287.90">
    <property type="match status" value="1"/>
</dbReference>
<keyword evidence="13" id="KW-0449">Lipoprotein</keyword>
<comment type="similarity">
    <text evidence="2 14">Belongs to the cytochrome c oxidase subunit 2 family.</text>
</comment>
<dbReference type="GO" id="GO:0042773">
    <property type="term" value="P:ATP synthesis coupled electron transport"/>
    <property type="evidence" value="ECO:0007669"/>
    <property type="project" value="TreeGrafter"/>
</dbReference>
<dbReference type="Proteomes" id="UP000537592">
    <property type="component" value="Unassembled WGS sequence"/>
</dbReference>
<dbReference type="GO" id="GO:0005507">
    <property type="term" value="F:copper ion binding"/>
    <property type="evidence" value="ECO:0007669"/>
    <property type="project" value="InterPro"/>
</dbReference>
<evidence type="ECO:0000256" key="6">
    <source>
        <dbReference type="ARBA" id="ARBA00022692"/>
    </source>
</evidence>
<evidence type="ECO:0000256" key="14">
    <source>
        <dbReference type="PIRNR" id="PIRNR000292"/>
    </source>
</evidence>
<dbReference type="GO" id="GO:0016682">
    <property type="term" value="F:oxidoreductase activity, acting on diphenols and related substances as donors, oxygen as acceptor"/>
    <property type="evidence" value="ECO:0007669"/>
    <property type="project" value="InterPro"/>
</dbReference>
<dbReference type="InterPro" id="IPR045187">
    <property type="entry name" value="CcO_II"/>
</dbReference>
<dbReference type="GO" id="GO:0004129">
    <property type="term" value="F:cytochrome-c oxidase activity"/>
    <property type="evidence" value="ECO:0007669"/>
    <property type="project" value="UniProtKB-UniRule"/>
</dbReference>
<keyword evidence="12" id="KW-0564">Palmitate</keyword>
<feature type="domain" description="Cytochrome oxidase subunit II transmembrane region profile" evidence="17">
    <location>
        <begin position="18"/>
        <end position="115"/>
    </location>
</feature>
<sequence length="359" mass="39591">MTRVKALPFLLLLAITPLLSGCQWVVMSPSGYIAEQQKNLILIATGLMLLIIVPVMILTVLFAWKYRQSNKQADYDPDFHHSTKLEFAIWGAPIAIILVLGTVTWIATHRLDPYRPLTDIGPNTPVPAGVEPLRVQVVSLDWKWLFIYPEYDIATINELVAPVDRPIAFTITSSNLMNSFFVPALAGQIYAMAGMQTQLHAVVNEPGVFKGFSSNYTGHGFSYMHFKFHGVSDSEFDAWVAKARAADDVLTRSVYLDVERPSEGDPVRYFSRVDPGLFELIVNMCVPEGSRCMRDLMHDNSNRISGLGRMGNPEALAAARLEKALAADALCTPEVPQGLTLAGLSTPTSAFSAIKIFSE</sequence>
<comment type="caution">
    <text evidence="18">The sequence shown here is derived from an EMBL/GenBank/DDBJ whole genome shotgun (WGS) entry which is preliminary data.</text>
</comment>
<dbReference type="InterPro" id="IPR036257">
    <property type="entry name" value="Cyt_c_oxidase_su2_TM_sf"/>
</dbReference>
<reference evidence="18 19" key="1">
    <citation type="submission" date="2020-08" db="EMBL/GenBank/DDBJ databases">
        <title>Genomic Encyclopedia of Type Strains, Phase IV (KMG-IV): sequencing the most valuable type-strain genomes for metagenomic binning, comparative biology and taxonomic classification.</title>
        <authorList>
            <person name="Goeker M."/>
        </authorList>
    </citation>
    <scope>NUCLEOTIDE SEQUENCE [LARGE SCALE GENOMIC DNA]</scope>
    <source>
        <strain evidence="18 19">DSM 28760</strain>
    </source>
</reference>
<dbReference type="PROSITE" id="PS51257">
    <property type="entry name" value="PROKAR_LIPOPROTEIN"/>
    <property type="match status" value="1"/>
</dbReference>
<evidence type="ECO:0000256" key="1">
    <source>
        <dbReference type="ARBA" id="ARBA00004651"/>
    </source>
</evidence>
<keyword evidence="7" id="KW-0732">Signal</keyword>
<evidence type="ECO:0000259" key="17">
    <source>
        <dbReference type="PROSITE" id="PS50999"/>
    </source>
</evidence>
<organism evidence="18 19">
    <name type="scientific">Pseudochelatococcus contaminans</name>
    <dbReference type="NCBI Taxonomy" id="1538103"/>
    <lineage>
        <taxon>Bacteria</taxon>
        <taxon>Pseudomonadati</taxon>
        <taxon>Pseudomonadota</taxon>
        <taxon>Alphaproteobacteria</taxon>
        <taxon>Hyphomicrobiales</taxon>
        <taxon>Chelatococcaceae</taxon>
        <taxon>Pseudochelatococcus</taxon>
    </lineage>
</organism>
<keyword evidence="5 14" id="KW-0679">Respiratory chain</keyword>
<dbReference type="RefSeq" id="WP_183751880.1">
    <property type="nucleotide sequence ID" value="NZ_JACICC010000003.1"/>
</dbReference>
<keyword evidence="10 14" id="KW-0560">Oxidoreductase</keyword>
<feature type="domain" description="Cytochrome oxidase subunit II copper A binding" evidence="16">
    <location>
        <begin position="130"/>
        <end position="242"/>
    </location>
</feature>
<dbReference type="NCBIfam" id="TIGR01433">
    <property type="entry name" value="CyoA"/>
    <property type="match status" value="1"/>
</dbReference>
<keyword evidence="11 14" id="KW-0472">Membrane</keyword>
<proteinExistence type="inferred from homology"/>
<dbReference type="PANTHER" id="PTHR22888:SF18">
    <property type="entry name" value="CYTOCHROME BO(3) UBIQUINOL OXIDASE SUBUNIT 2"/>
    <property type="match status" value="1"/>
</dbReference>
<evidence type="ECO:0000256" key="9">
    <source>
        <dbReference type="ARBA" id="ARBA00022989"/>
    </source>
</evidence>
<dbReference type="Pfam" id="PF00116">
    <property type="entry name" value="COX2"/>
    <property type="match status" value="1"/>
</dbReference>
<dbReference type="EMBL" id="JACICC010000003">
    <property type="protein sequence ID" value="MBB3809640.1"/>
    <property type="molecule type" value="Genomic_DNA"/>
</dbReference>
<dbReference type="SUPFAM" id="SSF81464">
    <property type="entry name" value="Cytochrome c oxidase subunit II-like, transmembrane region"/>
    <property type="match status" value="1"/>
</dbReference>
<gene>
    <name evidence="18" type="ORF">FHS81_001722</name>
</gene>
<evidence type="ECO:0000259" key="16">
    <source>
        <dbReference type="PROSITE" id="PS50857"/>
    </source>
</evidence>
<accession>A0A7W5Z4E3</accession>
<feature type="transmembrane region" description="Helical" evidence="15">
    <location>
        <begin position="85"/>
        <end position="107"/>
    </location>
</feature>
<dbReference type="PROSITE" id="PS50857">
    <property type="entry name" value="COX2_CUA"/>
    <property type="match status" value="1"/>
</dbReference>
<evidence type="ECO:0000256" key="2">
    <source>
        <dbReference type="ARBA" id="ARBA00007866"/>
    </source>
</evidence>
<dbReference type="GO" id="GO:0005886">
    <property type="term" value="C:plasma membrane"/>
    <property type="evidence" value="ECO:0007669"/>
    <property type="project" value="UniProtKB-SubCell"/>
</dbReference>
<keyword evidence="9 15" id="KW-1133">Transmembrane helix</keyword>
<keyword evidence="8 14" id="KW-0249">Electron transport</keyword>
<keyword evidence="19" id="KW-1185">Reference proteome</keyword>
<dbReference type="InterPro" id="IPR008972">
    <property type="entry name" value="Cupredoxin"/>
</dbReference>
<dbReference type="InterPro" id="IPR034227">
    <property type="entry name" value="CuRO_UO_II"/>
</dbReference>
<dbReference type="AlphaFoldDB" id="A0A7W5Z4E3"/>
<keyword evidence="4 14" id="KW-1003">Cell membrane</keyword>
<dbReference type="CDD" id="cd04212">
    <property type="entry name" value="CuRO_UO_II"/>
    <property type="match status" value="1"/>
</dbReference>
<evidence type="ECO:0000256" key="11">
    <source>
        <dbReference type="ARBA" id="ARBA00023136"/>
    </source>
</evidence>
<keyword evidence="3 14" id="KW-0813">Transport</keyword>
<evidence type="ECO:0000256" key="8">
    <source>
        <dbReference type="ARBA" id="ARBA00022982"/>
    </source>
</evidence>
<dbReference type="GO" id="GO:0009486">
    <property type="term" value="F:cytochrome bo3 ubiquinol oxidase activity"/>
    <property type="evidence" value="ECO:0007669"/>
    <property type="project" value="InterPro"/>
</dbReference>
<dbReference type="PANTHER" id="PTHR22888">
    <property type="entry name" value="CYTOCHROME C OXIDASE, SUBUNIT II"/>
    <property type="match status" value="1"/>
</dbReference>
<comment type="subcellular location">
    <subcellularLocation>
        <location evidence="1">Cell membrane</location>
        <topology evidence="1">Multi-pass membrane protein</topology>
    </subcellularLocation>
</comment>
<evidence type="ECO:0000256" key="5">
    <source>
        <dbReference type="ARBA" id="ARBA00022660"/>
    </source>
</evidence>
<dbReference type="InterPro" id="IPR011759">
    <property type="entry name" value="Cyt_c_oxidase_su2_TM_dom"/>
</dbReference>
<evidence type="ECO:0000313" key="19">
    <source>
        <dbReference type="Proteomes" id="UP000537592"/>
    </source>
</evidence>
<protein>
    <recommendedName>
        <fullName evidence="14">Ubiquinol oxidase subunit 2</fullName>
    </recommendedName>
</protein>
<evidence type="ECO:0000256" key="13">
    <source>
        <dbReference type="ARBA" id="ARBA00023288"/>
    </source>
</evidence>
<evidence type="ECO:0000256" key="12">
    <source>
        <dbReference type="ARBA" id="ARBA00023139"/>
    </source>
</evidence>
<dbReference type="InterPro" id="IPR010514">
    <property type="entry name" value="COX_ARM"/>
</dbReference>
<dbReference type="Pfam" id="PF06481">
    <property type="entry name" value="COX_ARM"/>
    <property type="match status" value="1"/>
</dbReference>
<evidence type="ECO:0000256" key="4">
    <source>
        <dbReference type="ARBA" id="ARBA00022475"/>
    </source>
</evidence>
<feature type="transmembrane region" description="Helical" evidence="15">
    <location>
        <begin position="40"/>
        <end position="64"/>
    </location>
</feature>
<evidence type="ECO:0000256" key="10">
    <source>
        <dbReference type="ARBA" id="ARBA00023002"/>
    </source>
</evidence>
<dbReference type="InterPro" id="IPR002429">
    <property type="entry name" value="CcO_II-like_C"/>
</dbReference>
<evidence type="ECO:0000256" key="15">
    <source>
        <dbReference type="SAM" id="Phobius"/>
    </source>
</evidence>
<evidence type="ECO:0000256" key="7">
    <source>
        <dbReference type="ARBA" id="ARBA00022729"/>
    </source>
</evidence>
<evidence type="ECO:0000256" key="3">
    <source>
        <dbReference type="ARBA" id="ARBA00022448"/>
    </source>
</evidence>
<dbReference type="Gene3D" id="2.60.40.420">
    <property type="entry name" value="Cupredoxins - blue copper proteins"/>
    <property type="match status" value="1"/>
</dbReference>
<dbReference type="PROSITE" id="PS50999">
    <property type="entry name" value="COX2_TM"/>
    <property type="match status" value="1"/>
</dbReference>
<evidence type="ECO:0000313" key="18">
    <source>
        <dbReference type="EMBL" id="MBB3809640.1"/>
    </source>
</evidence>
<name>A0A7W5Z4E3_9HYPH</name>
<dbReference type="InterPro" id="IPR006333">
    <property type="entry name" value="Cyt_o_ubiquinol_oxidase_su2"/>
</dbReference>
<dbReference type="SUPFAM" id="SSF49503">
    <property type="entry name" value="Cupredoxins"/>
    <property type="match status" value="1"/>
</dbReference>
<keyword evidence="6 15" id="KW-0812">Transmembrane</keyword>
<dbReference type="PIRSF" id="PIRSF000292">
    <property type="entry name" value="Ubi_od_II"/>
    <property type="match status" value="1"/>
</dbReference>